<dbReference type="EMBL" id="JARGEI010000023">
    <property type="protein sequence ID" value="KAJ8709963.1"/>
    <property type="molecule type" value="Genomic_DNA"/>
</dbReference>
<dbReference type="EMBL" id="JARGEI010000009">
    <property type="protein sequence ID" value="KAJ8726680.1"/>
    <property type="molecule type" value="Genomic_DNA"/>
</dbReference>
<dbReference type="AlphaFoldDB" id="A0AAD7YBC6"/>
<comment type="caution">
    <text evidence="1">The sequence shown here is derived from an EMBL/GenBank/DDBJ whole genome shotgun (WGS) entry which is preliminary data.</text>
</comment>
<evidence type="ECO:0008006" key="4">
    <source>
        <dbReference type="Google" id="ProtNLM"/>
    </source>
</evidence>
<evidence type="ECO:0000313" key="3">
    <source>
        <dbReference type="Proteomes" id="UP001231518"/>
    </source>
</evidence>
<organism evidence="1 3">
    <name type="scientific">Mythimna separata</name>
    <name type="common">Oriental armyworm</name>
    <name type="synonym">Pseudaletia separata</name>
    <dbReference type="NCBI Taxonomy" id="271217"/>
    <lineage>
        <taxon>Eukaryota</taxon>
        <taxon>Metazoa</taxon>
        <taxon>Ecdysozoa</taxon>
        <taxon>Arthropoda</taxon>
        <taxon>Hexapoda</taxon>
        <taxon>Insecta</taxon>
        <taxon>Pterygota</taxon>
        <taxon>Neoptera</taxon>
        <taxon>Endopterygota</taxon>
        <taxon>Lepidoptera</taxon>
        <taxon>Glossata</taxon>
        <taxon>Ditrysia</taxon>
        <taxon>Noctuoidea</taxon>
        <taxon>Noctuidae</taxon>
        <taxon>Noctuinae</taxon>
        <taxon>Hadenini</taxon>
        <taxon>Mythimna</taxon>
    </lineage>
</organism>
<dbReference type="Proteomes" id="UP001231518">
    <property type="component" value="Chromosome 10"/>
</dbReference>
<proteinExistence type="predicted"/>
<name>A0AAD7YBC6_MYTSE</name>
<keyword evidence="3" id="KW-1185">Reference proteome</keyword>
<evidence type="ECO:0000313" key="2">
    <source>
        <dbReference type="EMBL" id="KAJ8726680.1"/>
    </source>
</evidence>
<evidence type="ECO:0000313" key="1">
    <source>
        <dbReference type="EMBL" id="KAJ8709963.1"/>
    </source>
</evidence>
<gene>
    <name evidence="2" type="ORF">PYW07_001378</name>
    <name evidence="1" type="ORF">PYW07_009329</name>
</gene>
<accession>A0AAD7YBC6</accession>
<dbReference type="PANTHER" id="PTHR47027:SF8">
    <property type="entry name" value="RIBONUCLEASE H"/>
    <property type="match status" value="1"/>
</dbReference>
<reference evidence="1" key="1">
    <citation type="submission" date="2023-03" db="EMBL/GenBank/DDBJ databases">
        <title>Chromosome-level genomes of two armyworms, Mythimna separata and Mythimna loreyi, provide insights into the biosynthesis and reception of sex pheromones.</title>
        <authorList>
            <person name="Zhao H."/>
        </authorList>
    </citation>
    <scope>NUCLEOTIDE SEQUENCE</scope>
    <source>
        <strain evidence="1">BeijingLab</strain>
        <tissue evidence="1">Pupa</tissue>
    </source>
</reference>
<protein>
    <recommendedName>
        <fullName evidence="4">Endonuclease-reverse transcriptase</fullName>
    </recommendedName>
</protein>
<dbReference type="Proteomes" id="UP001231518">
    <property type="component" value="Chromosome 23"/>
</dbReference>
<sequence>MEFGLKINRSKTKMMIVDRANNNLPDVTQIANCDVVQSYIYLGALISNQGNCIEDIKRRMALTRAAMDKLKKIWKNRKVTKATKTRLVKTLVFPIFLYAAETWTLRQTETKKIDALEMWCWRKMLGVSWTEFRTNASILKELGVKERLSTLVRSRIFKYFGHICRRESDSIERLVVQGKVNGTRPRGRSPMRWTDQIKVAVGGPLNECARMTASRQKWREVVRRTLTASGELPS</sequence>
<dbReference type="PANTHER" id="PTHR47027">
    <property type="entry name" value="REVERSE TRANSCRIPTASE DOMAIN-CONTAINING PROTEIN"/>
    <property type="match status" value="1"/>
</dbReference>